<dbReference type="PANTHER" id="PTHR43065:SF10">
    <property type="entry name" value="PEROXIDE STRESS-ACTIVATED HISTIDINE KINASE MAK3"/>
    <property type="match status" value="1"/>
</dbReference>
<dbReference type="PANTHER" id="PTHR43065">
    <property type="entry name" value="SENSOR HISTIDINE KINASE"/>
    <property type="match status" value="1"/>
</dbReference>
<gene>
    <name evidence="9" type="ORF">Nlim_0457</name>
</gene>
<keyword evidence="7" id="KW-0175">Coiled coil</keyword>
<evidence type="ECO:0000259" key="8">
    <source>
        <dbReference type="PROSITE" id="PS50109"/>
    </source>
</evidence>
<protein>
    <submittedName>
        <fullName evidence="9">Signal transduction histidine kinase</fullName>
    </submittedName>
</protein>
<dbReference type="PRINTS" id="PR00344">
    <property type="entry name" value="BCTRLSENSOR"/>
</dbReference>
<dbReference type="SMART" id="SM00388">
    <property type="entry name" value="HisKA"/>
    <property type="match status" value="1"/>
</dbReference>
<evidence type="ECO:0000256" key="3">
    <source>
        <dbReference type="ARBA" id="ARBA00022741"/>
    </source>
</evidence>
<dbReference type="STRING" id="886738.Nlim_0457"/>
<keyword evidence="6" id="KW-0902">Two-component regulatory system</keyword>
<feature type="domain" description="Histidine kinase" evidence="8">
    <location>
        <begin position="60"/>
        <end position="262"/>
    </location>
</feature>
<proteinExistence type="predicted"/>
<keyword evidence="1" id="KW-0597">Phosphoprotein</keyword>
<dbReference type="Proteomes" id="UP000004348">
    <property type="component" value="Chromosome"/>
</dbReference>
<keyword evidence="2" id="KW-0808">Transferase</keyword>
<dbReference type="PROSITE" id="PS50109">
    <property type="entry name" value="HIS_KIN"/>
    <property type="match status" value="1"/>
</dbReference>
<evidence type="ECO:0000256" key="5">
    <source>
        <dbReference type="ARBA" id="ARBA00022840"/>
    </source>
</evidence>
<dbReference type="InterPro" id="IPR003594">
    <property type="entry name" value="HATPase_dom"/>
</dbReference>
<dbReference type="GO" id="GO:0000155">
    <property type="term" value="F:phosphorelay sensor kinase activity"/>
    <property type="evidence" value="ECO:0007669"/>
    <property type="project" value="InterPro"/>
</dbReference>
<dbReference type="Pfam" id="PF00512">
    <property type="entry name" value="HisKA"/>
    <property type="match status" value="1"/>
</dbReference>
<reference evidence="9" key="1">
    <citation type="journal article" date="2011" name="PLoS ONE">
        <title>Genome of a low-salinity ammonia-oxidizing archaeon determined by single-cell and metagenomic analysis.</title>
        <authorList>
            <person name="Blainey P.C."/>
            <person name="Mosier A.C."/>
            <person name="Potanina A."/>
            <person name="Francis C.A."/>
            <person name="Quake S.R."/>
        </authorList>
    </citation>
    <scope>NUCLEOTIDE SEQUENCE [LARGE SCALE GENOMIC DNA]</scope>
    <source>
        <strain evidence="9">SFB1</strain>
    </source>
</reference>
<evidence type="ECO:0000256" key="4">
    <source>
        <dbReference type="ARBA" id="ARBA00022777"/>
    </source>
</evidence>
<dbReference type="InterPro" id="IPR004358">
    <property type="entry name" value="Sig_transdc_His_kin-like_C"/>
</dbReference>
<organism evidence="9">
    <name type="scientific">Candidatus Nitrosarchaeum limnium SFB1</name>
    <dbReference type="NCBI Taxonomy" id="886738"/>
    <lineage>
        <taxon>Archaea</taxon>
        <taxon>Nitrososphaerota</taxon>
        <taxon>Nitrososphaeria</taxon>
        <taxon>Nitrosopumilales</taxon>
        <taxon>Nitrosopumilaceae</taxon>
        <taxon>Nitrosarchaeum</taxon>
    </lineage>
</organism>
<dbReference type="CDD" id="cd00075">
    <property type="entry name" value="HATPase"/>
    <property type="match status" value="1"/>
</dbReference>
<keyword evidence="5" id="KW-0067">ATP-binding</keyword>
<evidence type="ECO:0000256" key="2">
    <source>
        <dbReference type="ARBA" id="ARBA00022679"/>
    </source>
</evidence>
<dbReference type="EMBL" id="AEGP01000026">
    <property type="protein sequence ID" value="EGG42645.1"/>
    <property type="molecule type" value="Genomic_DNA"/>
</dbReference>
<evidence type="ECO:0000256" key="7">
    <source>
        <dbReference type="SAM" id="Coils"/>
    </source>
</evidence>
<dbReference type="InterPro" id="IPR003661">
    <property type="entry name" value="HisK_dim/P_dom"/>
</dbReference>
<dbReference type="AlphaFoldDB" id="F3KJ03"/>
<dbReference type="CDD" id="cd00082">
    <property type="entry name" value="HisKA"/>
    <property type="match status" value="1"/>
</dbReference>
<name>F3KJ03_9ARCH</name>
<dbReference type="GO" id="GO:0005524">
    <property type="term" value="F:ATP binding"/>
    <property type="evidence" value="ECO:0007669"/>
    <property type="project" value="UniProtKB-KW"/>
</dbReference>
<keyword evidence="4 9" id="KW-0418">Kinase</keyword>
<sequence length="263" mass="29537">MKKKLSEELNEKLHENLSKIAKAESELVKKKNNLELELKEKTKKLIESERLSAIGELSSRVSHDLKNPLTVIKGTVGILKLRKGMPIDDFVMKRLELMEASIFRMTHQIDVVLDYVQHTPLDKKDESLKQIIENSLQLQKIPENIRVVLPKNDITYNCDRVKMEVVIGNLLLNSIQAIGLEKGQIVIEILETPIAITIIIQDSGSGVPNEHIQKIFEPLFTTKQEGTGLGLSSVQSIIEQHGGIIDLKNNPTTVTITLPKRSS</sequence>
<dbReference type="InterPro" id="IPR036890">
    <property type="entry name" value="HATPase_C_sf"/>
</dbReference>
<feature type="coiled-coil region" evidence="7">
    <location>
        <begin position="6"/>
        <end position="51"/>
    </location>
</feature>
<dbReference type="InterPro" id="IPR036097">
    <property type="entry name" value="HisK_dim/P_sf"/>
</dbReference>
<dbReference type="SMART" id="SM00387">
    <property type="entry name" value="HATPase_c"/>
    <property type="match status" value="1"/>
</dbReference>
<dbReference type="SUPFAM" id="SSF47384">
    <property type="entry name" value="Homodimeric domain of signal transducing histidine kinase"/>
    <property type="match status" value="1"/>
</dbReference>
<dbReference type="HOGENOM" id="CLU_000445_89_1_2"/>
<dbReference type="Gene3D" id="1.10.287.130">
    <property type="match status" value="1"/>
</dbReference>
<accession>F3KJ03</accession>
<evidence type="ECO:0000256" key="1">
    <source>
        <dbReference type="ARBA" id="ARBA00022553"/>
    </source>
</evidence>
<dbReference type="Gene3D" id="3.30.565.10">
    <property type="entry name" value="Histidine kinase-like ATPase, C-terminal domain"/>
    <property type="match status" value="1"/>
</dbReference>
<dbReference type="SUPFAM" id="SSF55874">
    <property type="entry name" value="ATPase domain of HSP90 chaperone/DNA topoisomerase II/histidine kinase"/>
    <property type="match status" value="1"/>
</dbReference>
<dbReference type="InterPro" id="IPR005467">
    <property type="entry name" value="His_kinase_dom"/>
</dbReference>
<dbReference type="Pfam" id="PF02518">
    <property type="entry name" value="HATPase_c"/>
    <property type="match status" value="1"/>
</dbReference>
<evidence type="ECO:0000313" key="9">
    <source>
        <dbReference type="EMBL" id="EGG42645.1"/>
    </source>
</evidence>
<keyword evidence="3" id="KW-0547">Nucleotide-binding</keyword>
<comment type="caution">
    <text evidence="9">The sequence shown here is derived from an EMBL/GenBank/DDBJ whole genome shotgun (WGS) entry which is preliminary data.</text>
</comment>
<evidence type="ECO:0000256" key="6">
    <source>
        <dbReference type="ARBA" id="ARBA00023012"/>
    </source>
</evidence>